<sequence length="95" mass="11154">MPDTLFHENEFDNGTSHPKIYSASLQPLLQSLLATLADIDFDYEKECERASRTAPDINNRIRALEKIKLRHRERREPYIQQLAVLQRRMMELKAG</sequence>
<accession>A0A7W6IDG4</accession>
<protein>
    <recommendedName>
        <fullName evidence="3">DUF465 domain-containing protein</fullName>
    </recommendedName>
</protein>
<evidence type="ECO:0000313" key="1">
    <source>
        <dbReference type="EMBL" id="MBB4039462.1"/>
    </source>
</evidence>
<dbReference type="AlphaFoldDB" id="A0A7W6IDG4"/>
<dbReference type="RefSeq" id="WP_154664269.1">
    <property type="nucleotide sequence ID" value="NZ_JACIDC010000003.1"/>
</dbReference>
<dbReference type="EMBL" id="JACIDC010000003">
    <property type="protein sequence ID" value="MBB4039462.1"/>
    <property type="molecule type" value="Genomic_DNA"/>
</dbReference>
<gene>
    <name evidence="1" type="ORF">GGR34_001104</name>
</gene>
<name>A0A7W6IDG4_9HYPH</name>
<proteinExistence type="predicted"/>
<reference evidence="1 2" key="1">
    <citation type="submission" date="2020-08" db="EMBL/GenBank/DDBJ databases">
        <title>Genomic Encyclopedia of Type Strains, Phase IV (KMG-IV): sequencing the most valuable type-strain genomes for metagenomic binning, comparative biology and taxonomic classification.</title>
        <authorList>
            <person name="Goeker M."/>
        </authorList>
    </citation>
    <scope>NUCLEOTIDE SEQUENCE [LARGE SCALE GENOMIC DNA]</scope>
    <source>
        <strain evidence="1 2">DSM 15743</strain>
    </source>
</reference>
<comment type="caution">
    <text evidence="1">The sequence shown here is derived from an EMBL/GenBank/DDBJ whole genome shotgun (WGS) entry which is preliminary data.</text>
</comment>
<evidence type="ECO:0000313" key="2">
    <source>
        <dbReference type="Proteomes" id="UP000519439"/>
    </source>
</evidence>
<evidence type="ECO:0008006" key="3">
    <source>
        <dbReference type="Google" id="ProtNLM"/>
    </source>
</evidence>
<keyword evidence="2" id="KW-1185">Reference proteome</keyword>
<dbReference type="Proteomes" id="UP000519439">
    <property type="component" value="Unassembled WGS sequence"/>
</dbReference>
<organism evidence="1 2">
    <name type="scientific">Microvirga flocculans</name>
    <dbReference type="NCBI Taxonomy" id="217168"/>
    <lineage>
        <taxon>Bacteria</taxon>
        <taxon>Pseudomonadati</taxon>
        <taxon>Pseudomonadota</taxon>
        <taxon>Alphaproteobacteria</taxon>
        <taxon>Hyphomicrobiales</taxon>
        <taxon>Methylobacteriaceae</taxon>
        <taxon>Microvirga</taxon>
    </lineage>
</organism>